<gene>
    <name evidence="3" type="ORF">NC653_016846</name>
</gene>
<dbReference type="AlphaFoldDB" id="A0AAD6QNV2"/>
<dbReference type="InterPro" id="IPR012337">
    <property type="entry name" value="RNaseH-like_sf"/>
</dbReference>
<dbReference type="PROSITE" id="PS50994">
    <property type="entry name" value="INTEGRASE"/>
    <property type="match status" value="1"/>
</dbReference>
<comment type="caution">
    <text evidence="3">The sequence shown here is derived from an EMBL/GenBank/DDBJ whole genome shotgun (WGS) entry which is preliminary data.</text>
</comment>
<dbReference type="InterPro" id="IPR001584">
    <property type="entry name" value="Integrase_cat-core"/>
</dbReference>
<dbReference type="FunFam" id="3.30.420.10:FF:000032">
    <property type="entry name" value="Retrovirus-related Pol polyprotein from transposon 297-like Protein"/>
    <property type="match status" value="1"/>
</dbReference>
<dbReference type="Gene3D" id="3.30.420.10">
    <property type="entry name" value="Ribonuclease H-like superfamily/Ribonuclease H"/>
    <property type="match status" value="1"/>
</dbReference>
<dbReference type="Pfam" id="PF24626">
    <property type="entry name" value="SH3_Tf2-1"/>
    <property type="match status" value="1"/>
</dbReference>
<dbReference type="GO" id="GO:0003676">
    <property type="term" value="F:nucleic acid binding"/>
    <property type="evidence" value="ECO:0007669"/>
    <property type="project" value="InterPro"/>
</dbReference>
<evidence type="ECO:0000256" key="1">
    <source>
        <dbReference type="SAM" id="MobiDB-lite"/>
    </source>
</evidence>
<dbReference type="SUPFAM" id="SSF56672">
    <property type="entry name" value="DNA/RNA polymerases"/>
    <property type="match status" value="1"/>
</dbReference>
<feature type="region of interest" description="Disordered" evidence="1">
    <location>
        <begin position="515"/>
        <end position="548"/>
    </location>
</feature>
<evidence type="ECO:0000259" key="2">
    <source>
        <dbReference type="PROSITE" id="PS50994"/>
    </source>
</evidence>
<name>A0AAD6QNV2_9ROSI</name>
<dbReference type="Proteomes" id="UP001164929">
    <property type="component" value="Chromosome 6"/>
</dbReference>
<protein>
    <recommendedName>
        <fullName evidence="2">Integrase catalytic domain-containing protein</fullName>
    </recommendedName>
</protein>
<sequence length="597" mass="68030">MSASHLLLGRPWQFDKDVTYNGRKNTYSFMLNGKKVNLLPLSSQQVREDQLRSQQKEVTSRKGLLLAKKGDIKQALAATGIVFMVWAKQLLQVEGLDLPRQIKELLEEFKDVFPDELPKGLPPIRGIEHQIDLVPGASLPNRLAYRCNPEEAKEIQRQDGELLEKGYVRESLSPCSVPTLLVPKKDGTMRMCMDSCAINKITVKYRFSIPRLDDLLDELHGAVLFSKVDFQIVLGLPRTQRGKDLIMVVVDRFSKMSHFIPCMKTDDAVHVADLFFQEIVRLHGIPKSIVSDRDTKFLSHFWKTLWRKLGTKLLFSTACHPQTDGQTEVVNRTLSSLLRAVIHKNLKSWDTCLPIVEFAYNRSVHGATKFSPFEVVYGFNPCVPIDLVHIPIDERTSMDGIRKAELMKKLHEQVRLHIEEKTTKYAKQANKGRKMVRFEPGDLVWIHISKGRFPSKRKSKLMPRADGPFRIIEKVNDNAYKVDLPGDYNVSATFNVKDFSPYLDDDDDSDLRTNHFQPGADDVHHGNYNPSRKAESNMQEDSDGPMTRARAKQLQRALTNQIAMIEAASELKISNQFEIRSRVLICLQLELGDGKSP</sequence>
<dbReference type="InterPro" id="IPR043502">
    <property type="entry name" value="DNA/RNA_pol_sf"/>
</dbReference>
<keyword evidence="4" id="KW-1185">Reference proteome</keyword>
<organism evidence="3 4">
    <name type="scientific">Populus alba x Populus x berolinensis</name>
    <dbReference type="NCBI Taxonomy" id="444605"/>
    <lineage>
        <taxon>Eukaryota</taxon>
        <taxon>Viridiplantae</taxon>
        <taxon>Streptophyta</taxon>
        <taxon>Embryophyta</taxon>
        <taxon>Tracheophyta</taxon>
        <taxon>Spermatophyta</taxon>
        <taxon>Magnoliopsida</taxon>
        <taxon>eudicotyledons</taxon>
        <taxon>Gunneridae</taxon>
        <taxon>Pentapetalae</taxon>
        <taxon>rosids</taxon>
        <taxon>fabids</taxon>
        <taxon>Malpighiales</taxon>
        <taxon>Salicaceae</taxon>
        <taxon>Saliceae</taxon>
        <taxon>Populus</taxon>
    </lineage>
</organism>
<dbReference type="Gene3D" id="3.30.70.270">
    <property type="match status" value="1"/>
</dbReference>
<dbReference type="InterPro" id="IPR043128">
    <property type="entry name" value="Rev_trsase/Diguanyl_cyclase"/>
</dbReference>
<feature type="domain" description="Integrase catalytic" evidence="2">
    <location>
        <begin position="206"/>
        <end position="380"/>
    </location>
</feature>
<proteinExistence type="predicted"/>
<evidence type="ECO:0000313" key="4">
    <source>
        <dbReference type="Proteomes" id="UP001164929"/>
    </source>
</evidence>
<dbReference type="GO" id="GO:0015074">
    <property type="term" value="P:DNA integration"/>
    <property type="evidence" value="ECO:0007669"/>
    <property type="project" value="InterPro"/>
</dbReference>
<dbReference type="InterPro" id="IPR036397">
    <property type="entry name" value="RNaseH_sf"/>
</dbReference>
<reference evidence="3" key="1">
    <citation type="journal article" date="2023" name="Mol. Ecol. Resour.">
        <title>Chromosome-level genome assembly of a triploid poplar Populus alba 'Berolinensis'.</title>
        <authorList>
            <person name="Chen S."/>
            <person name="Yu Y."/>
            <person name="Wang X."/>
            <person name="Wang S."/>
            <person name="Zhang T."/>
            <person name="Zhou Y."/>
            <person name="He R."/>
            <person name="Meng N."/>
            <person name="Wang Y."/>
            <person name="Liu W."/>
            <person name="Liu Z."/>
            <person name="Liu J."/>
            <person name="Guo Q."/>
            <person name="Huang H."/>
            <person name="Sederoff R.R."/>
            <person name="Wang G."/>
            <person name="Qu G."/>
            <person name="Chen S."/>
        </authorList>
    </citation>
    <scope>NUCLEOTIDE SEQUENCE</scope>
    <source>
        <strain evidence="3">SC-2020</strain>
    </source>
</reference>
<dbReference type="PANTHER" id="PTHR35046">
    <property type="entry name" value="ZINC KNUCKLE (CCHC-TYPE) FAMILY PROTEIN"/>
    <property type="match status" value="1"/>
</dbReference>
<dbReference type="Gene3D" id="3.10.10.10">
    <property type="entry name" value="HIV Type 1 Reverse Transcriptase, subunit A, domain 1"/>
    <property type="match status" value="1"/>
</dbReference>
<evidence type="ECO:0000313" key="3">
    <source>
        <dbReference type="EMBL" id="KAJ6993848.1"/>
    </source>
</evidence>
<dbReference type="SUPFAM" id="SSF53098">
    <property type="entry name" value="Ribonuclease H-like"/>
    <property type="match status" value="1"/>
</dbReference>
<dbReference type="PANTHER" id="PTHR35046:SF26">
    <property type="entry name" value="RNA-DIRECTED DNA POLYMERASE"/>
    <property type="match status" value="1"/>
</dbReference>
<accession>A0AAD6QNV2</accession>
<dbReference type="EMBL" id="JAQIZT010000006">
    <property type="protein sequence ID" value="KAJ6993848.1"/>
    <property type="molecule type" value="Genomic_DNA"/>
</dbReference>
<dbReference type="InterPro" id="IPR056924">
    <property type="entry name" value="SH3_Tf2-1"/>
</dbReference>